<evidence type="ECO:0000256" key="2">
    <source>
        <dbReference type="ARBA" id="ARBA00023015"/>
    </source>
</evidence>
<dbReference type="InterPro" id="IPR036388">
    <property type="entry name" value="WH-like_DNA-bd_sf"/>
</dbReference>
<dbReference type="InterPro" id="IPR000847">
    <property type="entry name" value="LysR_HTH_N"/>
</dbReference>
<dbReference type="SUPFAM" id="SSF53850">
    <property type="entry name" value="Periplasmic binding protein-like II"/>
    <property type="match status" value="1"/>
</dbReference>
<protein>
    <submittedName>
        <fullName evidence="7">LysR family transcriptional regulator</fullName>
    </submittedName>
</protein>
<comment type="caution">
    <text evidence="7">The sequence shown here is derived from an EMBL/GenBank/DDBJ whole genome shotgun (WGS) entry which is preliminary data.</text>
</comment>
<organism evidence="7 8">
    <name type="scientific">Rhizobium leguminosarum</name>
    <dbReference type="NCBI Taxonomy" id="384"/>
    <lineage>
        <taxon>Bacteria</taxon>
        <taxon>Pseudomonadati</taxon>
        <taxon>Pseudomonadota</taxon>
        <taxon>Alphaproteobacteria</taxon>
        <taxon>Hyphomicrobiales</taxon>
        <taxon>Rhizobiaceae</taxon>
        <taxon>Rhizobium/Agrobacterium group</taxon>
        <taxon>Rhizobium</taxon>
    </lineage>
</organism>
<dbReference type="Gene3D" id="3.40.190.290">
    <property type="match status" value="1"/>
</dbReference>
<keyword evidence="5" id="KW-0804">Transcription</keyword>
<dbReference type="PRINTS" id="PR00039">
    <property type="entry name" value="HTHLYSR"/>
</dbReference>
<accession>A0ABD7PKA7</accession>
<dbReference type="GO" id="GO:0003677">
    <property type="term" value="F:DNA binding"/>
    <property type="evidence" value="ECO:0007669"/>
    <property type="project" value="UniProtKB-KW"/>
</dbReference>
<name>A0ABD7PKA7_RHILE</name>
<dbReference type="InterPro" id="IPR005119">
    <property type="entry name" value="LysR_subst-bd"/>
</dbReference>
<dbReference type="AlphaFoldDB" id="A0ABD7PKA7"/>
<keyword evidence="2" id="KW-0805">Transcription regulation</keyword>
<proteinExistence type="inferred from homology"/>
<evidence type="ECO:0000256" key="1">
    <source>
        <dbReference type="ARBA" id="ARBA00009437"/>
    </source>
</evidence>
<gene>
    <name evidence="7" type="ORF">ELI19_26690</name>
</gene>
<dbReference type="Gene3D" id="1.10.10.10">
    <property type="entry name" value="Winged helix-like DNA-binding domain superfamily/Winged helix DNA-binding domain"/>
    <property type="match status" value="1"/>
</dbReference>
<reference evidence="7 8" key="1">
    <citation type="submission" date="2019-02" db="EMBL/GenBank/DDBJ databases">
        <title>The genomic architecture of introgression among sibling species of bacteria.</title>
        <authorList>
            <person name="Cavassim M.I.A."/>
            <person name="Moeskjaer S."/>
            <person name="Moslemi C."/>
            <person name="Fields B."/>
            <person name="Bachmann A."/>
            <person name="Vilhjalmsson B."/>
            <person name="Schierup M.H."/>
            <person name="Young J.P.W."/>
            <person name="Andersen S.U."/>
        </authorList>
    </citation>
    <scope>NUCLEOTIDE SEQUENCE [LARGE SCALE GENOMIC DNA]</scope>
    <source>
        <strain evidence="7 8">SM151B</strain>
        <plasmid evidence="7">pSM151B_Rh01</plasmid>
    </source>
</reference>
<keyword evidence="3" id="KW-0238">DNA-binding</keyword>
<keyword evidence="7" id="KW-0614">Plasmid</keyword>
<comment type="similarity">
    <text evidence="1">Belongs to the LysR transcriptional regulatory family.</text>
</comment>
<keyword evidence="4" id="KW-0010">Activator</keyword>
<evidence type="ECO:0000256" key="5">
    <source>
        <dbReference type="ARBA" id="ARBA00023163"/>
    </source>
</evidence>
<sequence>MSYGARYGHHACPESNVKNGKSAASAPKRASWSGGWASLRDFEILHAVIETGRTTLAAARLGIGQPAVSRMLSQLESRVGRPLFIRDGAGLSPTADALAIYEEVVTIMAALNRIETFSSTGGAEGALRIAVPPTIAHCLLDRLTSRFLVAHPQVQVTLEVITTPQVMEFLVDGRVDVGIAELPDMEMPFGIRKIPYRRSQYVCAMRDNHALAGRDVITPADLHEMPFVALVKRNSARTMIDRHLAKSGSVPNIVVETSNAMSAINYVAEGNGVAIVNSFPLTLVKQPHVFFREFQPTIAGELSIYVGGGKRARSLSTFFAEFLQANQPEADKYSHPA</sequence>
<evidence type="ECO:0000256" key="3">
    <source>
        <dbReference type="ARBA" id="ARBA00023125"/>
    </source>
</evidence>
<evidence type="ECO:0000313" key="7">
    <source>
        <dbReference type="EMBL" id="TAW25067.1"/>
    </source>
</evidence>
<dbReference type="Pfam" id="PF03466">
    <property type="entry name" value="LysR_substrate"/>
    <property type="match status" value="1"/>
</dbReference>
<dbReference type="PANTHER" id="PTHR30427:SF1">
    <property type="entry name" value="TRANSCRIPTIONAL ACTIVATOR PROTEIN LYSR"/>
    <property type="match status" value="1"/>
</dbReference>
<evidence type="ECO:0000313" key="8">
    <source>
        <dbReference type="Proteomes" id="UP000292036"/>
    </source>
</evidence>
<evidence type="ECO:0000256" key="4">
    <source>
        <dbReference type="ARBA" id="ARBA00023159"/>
    </source>
</evidence>
<feature type="domain" description="HTH lysR-type" evidence="6">
    <location>
        <begin position="39"/>
        <end position="94"/>
    </location>
</feature>
<geneLocation type="plasmid" evidence="7">
    <name>pSM151B_Rh01</name>
</geneLocation>
<dbReference type="SUPFAM" id="SSF46785">
    <property type="entry name" value="Winged helix' DNA-binding domain"/>
    <property type="match status" value="1"/>
</dbReference>
<dbReference type="Proteomes" id="UP000292036">
    <property type="component" value="Unassembled WGS sequence"/>
</dbReference>
<dbReference type="PROSITE" id="PS50931">
    <property type="entry name" value="HTH_LYSR"/>
    <property type="match status" value="1"/>
</dbReference>
<evidence type="ECO:0000259" key="6">
    <source>
        <dbReference type="PROSITE" id="PS50931"/>
    </source>
</evidence>
<dbReference type="EMBL" id="SIPS01000002">
    <property type="protein sequence ID" value="TAW25067.1"/>
    <property type="molecule type" value="Genomic_DNA"/>
</dbReference>
<dbReference type="Pfam" id="PF00126">
    <property type="entry name" value="HTH_1"/>
    <property type="match status" value="1"/>
</dbReference>
<dbReference type="InterPro" id="IPR036390">
    <property type="entry name" value="WH_DNA-bd_sf"/>
</dbReference>
<dbReference type="PANTHER" id="PTHR30427">
    <property type="entry name" value="TRANSCRIPTIONAL ACTIVATOR PROTEIN LYSR"/>
    <property type="match status" value="1"/>
</dbReference>